<protein>
    <submittedName>
        <fullName evidence="1">Uncharacterized protein</fullName>
    </submittedName>
</protein>
<name>D1Z2N1_METPS</name>
<reference evidence="1 2" key="1">
    <citation type="journal article" date="2007" name="Appl. Environ. Microbiol.">
        <title>Isolation of key methanogens for global methane emission from rice paddy fields: a novel isolate affiliated with the clone cluster rice cluster I.</title>
        <authorList>
            <person name="Sakai S."/>
            <person name="Imachi H."/>
            <person name="Sekiguchi Y."/>
            <person name="Ohashi A."/>
            <person name="Harada H."/>
            <person name="Kamagata Y."/>
        </authorList>
    </citation>
    <scope>NUCLEOTIDE SEQUENCE [LARGE SCALE GENOMIC DNA]</scope>
    <source>
        <strain evidence="2">DSM 17711 / JCM 13418 / NBRC 101707 / SANAE</strain>
    </source>
</reference>
<organism evidence="1 2">
    <name type="scientific">Methanocella paludicola (strain DSM 17711 / JCM 13418 / NBRC 101707 / SANAE)</name>
    <dbReference type="NCBI Taxonomy" id="304371"/>
    <lineage>
        <taxon>Archaea</taxon>
        <taxon>Methanobacteriati</taxon>
        <taxon>Methanobacteriota</taxon>
        <taxon>Stenosarchaea group</taxon>
        <taxon>Methanomicrobia</taxon>
        <taxon>Methanocellales</taxon>
        <taxon>Methanocellaceae</taxon>
        <taxon>Methanocella</taxon>
    </lineage>
</organism>
<accession>D1Z2N1</accession>
<sequence>MPDVCPECGAAGCREKFESMLALEFEDPEVFGAVHHITVICFNLQHPSAFSEEALAWMRSTLRAIVEEGLTPAELRERSKKQFNGRVSVLSKEQKAPQKVSWSMTVMDVRTDGPETYAEDVRAWARAILKDTEAP</sequence>
<dbReference type="RefSeq" id="WP_012901623.1">
    <property type="nucleotide sequence ID" value="NC_013665.1"/>
</dbReference>
<evidence type="ECO:0000313" key="1">
    <source>
        <dbReference type="EMBL" id="BAI62953.1"/>
    </source>
</evidence>
<dbReference type="Pfam" id="PF19371">
    <property type="entry name" value="DUF5946"/>
    <property type="match status" value="1"/>
</dbReference>
<dbReference type="InParanoid" id="D1Z2N1"/>
<dbReference type="Proteomes" id="UP000001882">
    <property type="component" value="Chromosome"/>
</dbReference>
<dbReference type="GeneID" id="8682556"/>
<dbReference type="EMBL" id="AP011532">
    <property type="protein sequence ID" value="BAI62953.1"/>
    <property type="molecule type" value="Genomic_DNA"/>
</dbReference>
<gene>
    <name evidence="1" type="ordered locus">MCP_2881</name>
</gene>
<dbReference type="AlphaFoldDB" id="D1Z2N1"/>
<dbReference type="KEGG" id="mpd:MCP_2881"/>
<dbReference type="InterPro" id="IPR045990">
    <property type="entry name" value="DUF5946"/>
</dbReference>
<reference evidence="2" key="3">
    <citation type="journal article" date="2011" name="PLoS ONE">
        <title>Genome sequence of a mesophilic hydrogenotrophic methanogen Methanocella paludicola, the first cultivated representative of the order Methanocellales.</title>
        <authorList>
            <person name="Sakai S."/>
            <person name="Takaki Y."/>
            <person name="Shimamura S."/>
            <person name="Sekine M."/>
            <person name="Tajima T."/>
            <person name="Kosugi H."/>
            <person name="Ichikawa N."/>
            <person name="Tasumi E."/>
            <person name="Hiraki A.T."/>
            <person name="Shimizu A."/>
            <person name="Kato Y."/>
            <person name="Nishiko R."/>
            <person name="Mori K."/>
            <person name="Fujita N."/>
            <person name="Imachi H."/>
            <person name="Takai K."/>
        </authorList>
    </citation>
    <scope>NUCLEOTIDE SEQUENCE [LARGE SCALE GENOMIC DNA]</scope>
    <source>
        <strain evidence="2">DSM 17711 / JCM 13418 / NBRC 101707 / SANAE</strain>
    </source>
</reference>
<evidence type="ECO:0000313" key="2">
    <source>
        <dbReference type="Proteomes" id="UP000001882"/>
    </source>
</evidence>
<dbReference type="STRING" id="304371.MCP_2881"/>
<reference evidence="1 2" key="2">
    <citation type="journal article" date="2008" name="Int. J. Syst. Evol. Microbiol.">
        <title>Methanocella paludicola gen. nov., sp. nov., a methane-producing archaeon, the first isolate of the lineage 'Rice Cluster I', and proposal of the new archaeal order Methanocellales ord. nov.</title>
        <authorList>
            <person name="Sakai S."/>
            <person name="Imachi H."/>
            <person name="Hanada S."/>
            <person name="Ohashi A."/>
            <person name="Harada H."/>
            <person name="Kamagata Y."/>
        </authorList>
    </citation>
    <scope>NUCLEOTIDE SEQUENCE [LARGE SCALE GENOMIC DNA]</scope>
    <source>
        <strain evidence="2">DSM 17711 / JCM 13418 / NBRC 101707 / SANAE</strain>
    </source>
</reference>
<proteinExistence type="predicted"/>
<keyword evidence="2" id="KW-1185">Reference proteome</keyword>